<protein>
    <submittedName>
        <fullName evidence="1">Uncharacterized protein</fullName>
    </submittedName>
</protein>
<evidence type="ECO:0000313" key="1">
    <source>
        <dbReference type="EMBL" id="KAH7864237.1"/>
    </source>
</evidence>
<evidence type="ECO:0000313" key="2">
    <source>
        <dbReference type="Proteomes" id="UP000828048"/>
    </source>
</evidence>
<gene>
    <name evidence="1" type="ORF">Vadar_027369</name>
</gene>
<dbReference type="EMBL" id="CM037162">
    <property type="protein sequence ID" value="KAH7864237.1"/>
    <property type="molecule type" value="Genomic_DNA"/>
</dbReference>
<dbReference type="Proteomes" id="UP000828048">
    <property type="component" value="Chromosome 12"/>
</dbReference>
<reference evidence="1 2" key="1">
    <citation type="journal article" date="2021" name="Hortic Res">
        <title>High-quality reference genome and annotation aids understanding of berry development for evergreen blueberry (Vaccinium darrowii).</title>
        <authorList>
            <person name="Yu J."/>
            <person name="Hulse-Kemp A.M."/>
            <person name="Babiker E."/>
            <person name="Staton M."/>
        </authorList>
    </citation>
    <scope>NUCLEOTIDE SEQUENCE [LARGE SCALE GENOMIC DNA]</scope>
    <source>
        <strain evidence="2">cv. NJ 8807/NJ 8810</strain>
        <tissue evidence="1">Young leaf</tissue>
    </source>
</reference>
<sequence length="251" mass="28530">MRLFHPTWLPPLNGHDNYTIRVSAHPAPLSTLPPPLPVNLTINVNISVVFFAGLGRTLPGLSLSKFFHIHPSHIRTSSNLISELRIPFPLDNIIEWESEAIGEARSTLGINGEGVLEDTLKDFLGGSAIVPGSVVALRVEKMVQVPLSEFREWCRWYDHNAMASEGFEKEYATAISRPRTGRELVEEVMIEFKPLPSMTMREFLDKEWVVEEEEDRDDDETEMMEEEVVRRSFVSELFERSNVCPLCGHVK</sequence>
<proteinExistence type="predicted"/>
<keyword evidence="2" id="KW-1185">Reference proteome</keyword>
<name>A0ACB7ZGS7_9ERIC</name>
<organism evidence="1 2">
    <name type="scientific">Vaccinium darrowii</name>
    <dbReference type="NCBI Taxonomy" id="229202"/>
    <lineage>
        <taxon>Eukaryota</taxon>
        <taxon>Viridiplantae</taxon>
        <taxon>Streptophyta</taxon>
        <taxon>Embryophyta</taxon>
        <taxon>Tracheophyta</taxon>
        <taxon>Spermatophyta</taxon>
        <taxon>Magnoliopsida</taxon>
        <taxon>eudicotyledons</taxon>
        <taxon>Gunneridae</taxon>
        <taxon>Pentapetalae</taxon>
        <taxon>asterids</taxon>
        <taxon>Ericales</taxon>
        <taxon>Ericaceae</taxon>
        <taxon>Vaccinioideae</taxon>
        <taxon>Vaccinieae</taxon>
        <taxon>Vaccinium</taxon>
    </lineage>
</organism>
<comment type="caution">
    <text evidence="1">The sequence shown here is derived from an EMBL/GenBank/DDBJ whole genome shotgun (WGS) entry which is preliminary data.</text>
</comment>
<accession>A0ACB7ZGS7</accession>